<comment type="caution">
    <text evidence="1">The sequence shown here is derived from an EMBL/GenBank/DDBJ whole genome shotgun (WGS) entry which is preliminary data.</text>
</comment>
<protein>
    <submittedName>
        <fullName evidence="1">Uncharacterized protein</fullName>
    </submittedName>
</protein>
<keyword evidence="2" id="KW-1185">Reference proteome</keyword>
<sequence>MQQGIPLEARGSLEALGRVGDGSTARHLAGPVEYSTARCRRGLDRAHTVRRFVMALISHAQGWVRTIIDGLNRPFPWGAAHHSSGPDDVDVTPWRLHPAFHGCLDWHSSAHMQWSGLTLLTCAASGIEPATRDELVGVLNDRLTVANAQVEKEYLRTHRGFERPYGWGWAALLAAQCEVARPAATRPVAATGASTSDGSGQLCCASATTFPTAPSGATGTRQTNEQEVDTVPEATGWAEATGIVTKQVFANLMAWLPNLTMPVRTGTHDNTAFGIGLCLDAARVLGRTDVVAAIVEHSHRFFDTDRDYPVEWEPSGHDFLSAGLSEAHLMARVFQVEGRGEEFGGWLSAFLPRLGQAGDTLLTVPDVLDGTDGRLAHLYGLSLSRAWQLRALTPWLDEDVRRRIAQVTARQVSAVEPQISDGDFMATHWLVSFAVQAELASGQSDMIMGM</sequence>
<reference evidence="1 2" key="1">
    <citation type="journal article" date="2013" name="BMC Genomics">
        <title>Comparative genomics reveals distinct host-interacting traits of three major human-associated propionibacteria.</title>
        <authorList>
            <person name="Mak T.N."/>
            <person name="Schmid M."/>
            <person name="Brzuszkiewicz E."/>
            <person name="Zeng G."/>
            <person name="Meyer R."/>
            <person name="Sfanos K.S."/>
            <person name="Brinkmann V."/>
            <person name="Meyer T.F."/>
            <person name="Bruggemann H."/>
        </authorList>
    </citation>
    <scope>NUCLEOTIDE SEQUENCE [LARGE SCALE GENOMIC DNA]</scope>
    <source>
        <strain evidence="1 2">TM11</strain>
    </source>
</reference>
<name>A0ACB4UR18_9ACTN</name>
<gene>
    <name evidence="1" type="ORF">H640_01081</name>
</gene>
<dbReference type="Proteomes" id="UP000053711">
    <property type="component" value="Unassembled WGS sequence"/>
</dbReference>
<evidence type="ECO:0000313" key="2">
    <source>
        <dbReference type="Proteomes" id="UP000053711"/>
    </source>
</evidence>
<evidence type="ECO:0000313" key="1">
    <source>
        <dbReference type="EMBL" id="ERF67768.1"/>
    </source>
</evidence>
<organism evidence="1 2">
    <name type="scientific">Cutibacterium granulosum TM11</name>
    <dbReference type="NCBI Taxonomy" id="1292373"/>
    <lineage>
        <taxon>Bacteria</taxon>
        <taxon>Bacillati</taxon>
        <taxon>Actinomycetota</taxon>
        <taxon>Actinomycetes</taxon>
        <taxon>Propionibacteriales</taxon>
        <taxon>Propionibacteriaceae</taxon>
        <taxon>Cutibacterium</taxon>
    </lineage>
</organism>
<dbReference type="EMBL" id="AOST01000008">
    <property type="protein sequence ID" value="ERF67768.1"/>
    <property type="molecule type" value="Genomic_DNA"/>
</dbReference>
<proteinExistence type="predicted"/>
<accession>A0ACB4UR18</accession>